<protein>
    <submittedName>
        <fullName evidence="3">Glycosyl transferase group 1</fullName>
    </submittedName>
    <submittedName>
        <fullName evidence="4">Glycosyltransferase involved in cell wall bisynthesis</fullName>
    </submittedName>
</protein>
<evidence type="ECO:0000259" key="2">
    <source>
        <dbReference type="Pfam" id="PF13439"/>
    </source>
</evidence>
<sequence>MKKKLKVMQIIPNLALGGAEIMVENLSYALDNEGVDVKIVSLYTYSSPITERLKKCNIHVYFLGKRKGFDIRILWQLFKLFYKEKPDVIHSHLYATTYSIPAAILAGISIRVHTIHSIANKEINSFKRKIYKFFYKYCKVIPVAISSKVKDTFYEEYKLPKISVPLIYNGINLARCETKHYGPNPPNIINIVHVASFKEAKNHSGLIDSFKIVHKSNPSTTLTLIGTGPLEEKIKEKVRDLELENSVIFLGAMDNVFPFLKEADIFVLPSLWEGMPMTLIEAMGTGLPIVATNVGGIPDMIEDKFSGLLVDVNIEEIAQAILDLSYNYELRKEIGHNAKSQVERFSAKIMAVNYLNLYLANDNKKDSR</sequence>
<dbReference type="OrthoDB" id="9806653at2"/>
<accession>A0A150FSH9</accession>
<dbReference type="Pfam" id="PF13439">
    <property type="entry name" value="Glyco_transf_4"/>
    <property type="match status" value="1"/>
</dbReference>
<dbReference type="EMBL" id="LSFY01000001">
    <property type="protein sequence ID" value="KXZ40573.1"/>
    <property type="molecule type" value="Genomic_DNA"/>
</dbReference>
<dbReference type="Gene3D" id="3.40.50.2000">
    <property type="entry name" value="Glycogen Phosphorylase B"/>
    <property type="match status" value="2"/>
</dbReference>
<dbReference type="InterPro" id="IPR001296">
    <property type="entry name" value="Glyco_trans_1"/>
</dbReference>
<gene>
    <name evidence="3" type="ORF">JWYL7_1648</name>
    <name evidence="4" type="ORF">SAMN05661008_00729</name>
</gene>
<evidence type="ECO:0000259" key="1">
    <source>
        <dbReference type="Pfam" id="PF00534"/>
    </source>
</evidence>
<dbReference type="EMBL" id="FRBG01000004">
    <property type="protein sequence ID" value="SHK70205.1"/>
    <property type="molecule type" value="Genomic_DNA"/>
</dbReference>
<name>A0A150FSH9_CLOPD</name>
<dbReference type="PANTHER" id="PTHR12526">
    <property type="entry name" value="GLYCOSYLTRANSFERASE"/>
    <property type="match status" value="1"/>
</dbReference>
<dbReference type="Pfam" id="PF00534">
    <property type="entry name" value="Glycos_transf_1"/>
    <property type="match status" value="1"/>
</dbReference>
<reference evidence="3 5" key="1">
    <citation type="submission" date="2016-02" db="EMBL/GenBank/DDBJ databases">
        <title>Draft genome sequence for Clostridium paradoxum JW-YL-7.</title>
        <authorList>
            <person name="Utturkar S.M."/>
            <person name="Lancaster A."/>
            <person name="Poole F.L."/>
            <person name="Adams M.W."/>
            <person name="Brown S.D."/>
        </authorList>
    </citation>
    <scope>NUCLEOTIDE SEQUENCE [LARGE SCALE GENOMIC DNA]</scope>
    <source>
        <strain evidence="3 5">JW-YL-7</strain>
    </source>
</reference>
<reference evidence="4 6" key="2">
    <citation type="submission" date="2016-11" db="EMBL/GenBank/DDBJ databases">
        <authorList>
            <person name="Varghese N."/>
            <person name="Submissions S."/>
        </authorList>
    </citation>
    <scope>NUCLEOTIDE SEQUENCE [LARGE SCALE GENOMIC DNA]</scope>
    <source>
        <strain evidence="4 6">DSM 7308</strain>
    </source>
</reference>
<feature type="domain" description="Glycosyl transferase family 1" evidence="1">
    <location>
        <begin position="191"/>
        <end position="340"/>
    </location>
</feature>
<dbReference type="InterPro" id="IPR028098">
    <property type="entry name" value="Glyco_trans_4-like_N"/>
</dbReference>
<evidence type="ECO:0000313" key="6">
    <source>
        <dbReference type="Proteomes" id="UP000323392"/>
    </source>
</evidence>
<evidence type="ECO:0000313" key="5">
    <source>
        <dbReference type="Proteomes" id="UP000092605"/>
    </source>
</evidence>
<dbReference type="Proteomes" id="UP000323392">
    <property type="component" value="Unassembled WGS sequence"/>
</dbReference>
<dbReference type="GO" id="GO:0016757">
    <property type="term" value="F:glycosyltransferase activity"/>
    <property type="evidence" value="ECO:0007669"/>
    <property type="project" value="InterPro"/>
</dbReference>
<dbReference type="Proteomes" id="UP000092605">
    <property type="component" value="Unassembled WGS sequence"/>
</dbReference>
<dbReference type="PATRIC" id="fig|1121328.3.peg.1659"/>
<evidence type="ECO:0000313" key="3">
    <source>
        <dbReference type="EMBL" id="KXZ40573.1"/>
    </source>
</evidence>
<proteinExistence type="predicted"/>
<feature type="domain" description="Glycosyltransferase subfamily 4-like N-terminal" evidence="2">
    <location>
        <begin position="17"/>
        <end position="175"/>
    </location>
</feature>
<dbReference type="PANTHER" id="PTHR12526:SF630">
    <property type="entry name" value="GLYCOSYLTRANSFERASE"/>
    <property type="match status" value="1"/>
</dbReference>
<evidence type="ECO:0000313" key="4">
    <source>
        <dbReference type="EMBL" id="SHK70205.1"/>
    </source>
</evidence>
<keyword evidence="6" id="KW-1185">Reference proteome</keyword>
<dbReference type="RefSeq" id="WP_066071654.1">
    <property type="nucleotide sequence ID" value="NZ_FRBG01000004.1"/>
</dbReference>
<dbReference type="AlphaFoldDB" id="A0A150FSH9"/>
<dbReference type="SUPFAM" id="SSF53756">
    <property type="entry name" value="UDP-Glycosyltransferase/glycogen phosphorylase"/>
    <property type="match status" value="1"/>
</dbReference>
<keyword evidence="3" id="KW-0808">Transferase</keyword>
<comment type="caution">
    <text evidence="3">The sequence shown here is derived from an EMBL/GenBank/DDBJ whole genome shotgun (WGS) entry which is preliminary data.</text>
</comment>
<organism evidence="3 5">
    <name type="scientific">Alkalithermobacter thermoalcaliphilus JW-YL-7 = DSM 7308</name>
    <dbReference type="NCBI Taxonomy" id="1121328"/>
    <lineage>
        <taxon>Bacteria</taxon>
        <taxon>Bacillati</taxon>
        <taxon>Bacillota</taxon>
        <taxon>Clostridia</taxon>
        <taxon>Peptostreptococcales</taxon>
        <taxon>Tepidibacteraceae</taxon>
        <taxon>Alkalithermobacter</taxon>
    </lineage>
</organism>
<dbReference type="STRING" id="1121328.JWYL7_1648"/>